<dbReference type="EMBL" id="BBZA01000037">
    <property type="protein sequence ID" value="GAP62224.1"/>
    <property type="molecule type" value="Genomic_DNA"/>
</dbReference>
<protein>
    <submittedName>
        <fullName evidence="1">Uncharacterized protein</fullName>
    </submittedName>
</protein>
<organism evidence="1 2">
    <name type="scientific">Ardenticatena maritima</name>
    <dbReference type="NCBI Taxonomy" id="872965"/>
    <lineage>
        <taxon>Bacteria</taxon>
        <taxon>Bacillati</taxon>
        <taxon>Chloroflexota</taxon>
        <taxon>Ardenticatenia</taxon>
        <taxon>Ardenticatenales</taxon>
        <taxon>Ardenticatenaceae</taxon>
        <taxon>Ardenticatena</taxon>
    </lineage>
</organism>
<proteinExistence type="predicted"/>
<reference evidence="1 2" key="1">
    <citation type="journal article" date="2015" name="Genome Announc.">
        <title>Draft Genome Sequence of a Heterotrophic Facultative Anaerobic Thermophilic Bacterium, Ardenticatena maritima Strain 110ST.</title>
        <authorList>
            <person name="Kawaichi S."/>
            <person name="Yoshida T."/>
            <person name="Sako Y."/>
            <person name="Nakamura R."/>
        </authorList>
    </citation>
    <scope>NUCLEOTIDE SEQUENCE [LARGE SCALE GENOMIC DNA]</scope>
    <source>
        <strain evidence="1 2">110S</strain>
    </source>
</reference>
<dbReference type="Proteomes" id="UP000037784">
    <property type="component" value="Unassembled WGS sequence"/>
</dbReference>
<dbReference type="InParanoid" id="A0A0M9UBU1"/>
<evidence type="ECO:0000313" key="1">
    <source>
        <dbReference type="EMBL" id="GAP62224.1"/>
    </source>
</evidence>
<evidence type="ECO:0000313" key="2">
    <source>
        <dbReference type="Proteomes" id="UP000037784"/>
    </source>
</evidence>
<name>A0A0M9UBU1_9CHLR</name>
<comment type="caution">
    <text evidence="1">The sequence shown here is derived from an EMBL/GenBank/DDBJ whole genome shotgun (WGS) entry which is preliminary data.</text>
</comment>
<reference evidence="2" key="2">
    <citation type="submission" date="2015-08" db="EMBL/GenBank/DDBJ databases">
        <title>Draft Genome Sequence of a Heterotrophic Facultative Anaerobic Bacterium Ardenticatena maritima Strain 110S.</title>
        <authorList>
            <person name="Kawaichi S."/>
            <person name="Yoshida T."/>
            <person name="Sako Y."/>
            <person name="Nakamura R."/>
        </authorList>
    </citation>
    <scope>NUCLEOTIDE SEQUENCE [LARGE SCALE GENOMIC DNA]</scope>
    <source>
        <strain evidence="2">110S</strain>
    </source>
</reference>
<gene>
    <name evidence="1" type="ORF">ARMA_0647</name>
</gene>
<dbReference type="AlphaFoldDB" id="A0A0M9UBU1"/>
<sequence length="40" mass="4714">MTSHMHKTPSKKGRFDAGMRRRPFFIAERWSSQVALFAVF</sequence>
<accession>A0A0M9UBU1</accession>
<keyword evidence="2" id="KW-1185">Reference proteome</keyword>